<name>A0A7Y6BRV0_9BACL</name>
<gene>
    <name evidence="1" type="ORF">HP552_00530</name>
</gene>
<reference evidence="1 2" key="1">
    <citation type="submission" date="2020-05" db="EMBL/GenBank/DDBJ databases">
        <title>Genome Sequencing of Type Strains.</title>
        <authorList>
            <person name="Lemaire J.F."/>
            <person name="Inderbitzin P."/>
            <person name="Gregorio O.A."/>
            <person name="Collins S.B."/>
            <person name="Wespe N."/>
            <person name="Knight-Connoni V."/>
        </authorList>
    </citation>
    <scope>NUCLEOTIDE SEQUENCE [LARGE SCALE GENOMIC DNA]</scope>
    <source>
        <strain evidence="1 2">LMG 21957</strain>
    </source>
</reference>
<evidence type="ECO:0000313" key="1">
    <source>
        <dbReference type="EMBL" id="NUU73787.1"/>
    </source>
</evidence>
<protein>
    <recommendedName>
        <fullName evidence="3">Phage tail protein</fullName>
    </recommendedName>
</protein>
<comment type="caution">
    <text evidence="1">The sequence shown here is derived from an EMBL/GenBank/DDBJ whole genome shotgun (WGS) entry which is preliminary data.</text>
</comment>
<organism evidence="1 2">
    <name type="scientific">Paenibacillus xylanilyticus</name>
    <dbReference type="NCBI Taxonomy" id="248903"/>
    <lineage>
        <taxon>Bacteria</taxon>
        <taxon>Bacillati</taxon>
        <taxon>Bacillota</taxon>
        <taxon>Bacilli</taxon>
        <taxon>Bacillales</taxon>
        <taxon>Paenibacillaceae</taxon>
        <taxon>Paenibacillus</taxon>
    </lineage>
</organism>
<dbReference type="EMBL" id="JABMCB010000070">
    <property type="protein sequence ID" value="NUU73787.1"/>
    <property type="molecule type" value="Genomic_DNA"/>
</dbReference>
<dbReference type="Proteomes" id="UP000526125">
    <property type="component" value="Unassembled WGS sequence"/>
</dbReference>
<accession>A0A7Y6BRV0</accession>
<keyword evidence="2" id="KW-1185">Reference proteome</keyword>
<evidence type="ECO:0008006" key="3">
    <source>
        <dbReference type="Google" id="ProtNLM"/>
    </source>
</evidence>
<proteinExistence type="predicted"/>
<evidence type="ECO:0000313" key="2">
    <source>
        <dbReference type="Proteomes" id="UP000526125"/>
    </source>
</evidence>
<dbReference type="RefSeq" id="WP_175393837.1">
    <property type="nucleotide sequence ID" value="NZ_JABMCB010000070.1"/>
</dbReference>
<sequence length="178" mass="19265">MAGVNAEKIKLGPCEVVFDEGTPEEIIFGTTKGGVVLTYEETSREVTMDQTGTTPLKEIITGRTASVAVPFGEYDKEKLLAVLPGSRLVVDSTDPTKSKVVVNATKVIDLLKFAKKMTLRPLAEGTTTNDYITLPNAAPRANLNYTFDYDNELITNVTFKGFPNANGDLIEFGDPSVV</sequence>
<dbReference type="AlphaFoldDB" id="A0A7Y6BRV0"/>